<comment type="caution">
    <text evidence="1">The sequence shown here is derived from an EMBL/GenBank/DDBJ whole genome shotgun (WGS) entry which is preliminary data.</text>
</comment>
<keyword evidence="2" id="KW-1185">Reference proteome</keyword>
<protein>
    <submittedName>
        <fullName evidence="1">Uncharacterized protein</fullName>
    </submittedName>
</protein>
<organism evidence="1 2">
    <name type="scientific">Dryococelus australis</name>
    <dbReference type="NCBI Taxonomy" id="614101"/>
    <lineage>
        <taxon>Eukaryota</taxon>
        <taxon>Metazoa</taxon>
        <taxon>Ecdysozoa</taxon>
        <taxon>Arthropoda</taxon>
        <taxon>Hexapoda</taxon>
        <taxon>Insecta</taxon>
        <taxon>Pterygota</taxon>
        <taxon>Neoptera</taxon>
        <taxon>Polyneoptera</taxon>
        <taxon>Phasmatodea</taxon>
        <taxon>Verophasmatodea</taxon>
        <taxon>Anareolatae</taxon>
        <taxon>Phasmatidae</taxon>
        <taxon>Eurycanthinae</taxon>
        <taxon>Dryococelus</taxon>
    </lineage>
</organism>
<name>A0ABQ9HLP6_9NEOP</name>
<dbReference type="Proteomes" id="UP001159363">
    <property type="component" value="Chromosome X"/>
</dbReference>
<evidence type="ECO:0000313" key="2">
    <source>
        <dbReference type="Proteomes" id="UP001159363"/>
    </source>
</evidence>
<accession>A0ABQ9HLP6</accession>
<sequence length="193" mass="21692">MSLPTGTTVVLQRDAALPNWKKLYCIMLNRAHQRVRDQLCMQLVLLAASARRFCMNNNCIFTTSKGYSLCVQPIFLHLLNSACVSCTAAPMSPFDLKWLWHGNGAHITIALYTHWAEFTLGTRSLMGCDPWWFVNDDSDPYTRCLNEATTSSMGLNPCFQQLLGVSPWSSSQMGTWCMAYGSNNFAFTDIVIL</sequence>
<evidence type="ECO:0000313" key="1">
    <source>
        <dbReference type="EMBL" id="KAJ8885157.1"/>
    </source>
</evidence>
<gene>
    <name evidence="1" type="ORF">PR048_011353</name>
</gene>
<reference evidence="1 2" key="1">
    <citation type="submission" date="2023-02" db="EMBL/GenBank/DDBJ databases">
        <title>LHISI_Scaffold_Assembly.</title>
        <authorList>
            <person name="Stuart O.P."/>
            <person name="Cleave R."/>
            <person name="Magrath M.J.L."/>
            <person name="Mikheyev A.S."/>
        </authorList>
    </citation>
    <scope>NUCLEOTIDE SEQUENCE [LARGE SCALE GENOMIC DNA]</scope>
    <source>
        <strain evidence="1">Daus_M_001</strain>
        <tissue evidence="1">Leg muscle</tissue>
    </source>
</reference>
<dbReference type="EMBL" id="JARBHB010000004">
    <property type="protein sequence ID" value="KAJ8885157.1"/>
    <property type="molecule type" value="Genomic_DNA"/>
</dbReference>
<proteinExistence type="predicted"/>